<dbReference type="NCBIfam" id="NF003445">
    <property type="entry name" value="PRK04987.1"/>
    <property type="match status" value="1"/>
</dbReference>
<dbReference type="Proteomes" id="UP000254141">
    <property type="component" value="Unassembled WGS sequence"/>
</dbReference>
<dbReference type="InterPro" id="IPR034804">
    <property type="entry name" value="SQR/QFR_C/D"/>
</dbReference>
<name>A0A377ZRZ6_KLEPN</name>
<accession>A0A377ZRZ6</accession>
<proteinExistence type="predicted"/>
<evidence type="ECO:0000256" key="2">
    <source>
        <dbReference type="ARBA" id="ARBA00022692"/>
    </source>
</evidence>
<dbReference type="Proteomes" id="UP000255192">
    <property type="component" value="Unassembled WGS sequence"/>
</dbReference>
<dbReference type="EMBL" id="UGMD01000002">
    <property type="protein sequence ID" value="STU79022.1"/>
    <property type="molecule type" value="Genomic_DNA"/>
</dbReference>
<evidence type="ECO:0000256" key="1">
    <source>
        <dbReference type="ARBA" id="ARBA00022475"/>
    </source>
</evidence>
<dbReference type="CDD" id="cd00546">
    <property type="entry name" value="QFR_TypeD_subunitC"/>
    <property type="match status" value="1"/>
</dbReference>
<keyword evidence="1" id="KW-1003">Cell membrane</keyword>
<evidence type="ECO:0000313" key="6">
    <source>
        <dbReference type="EMBL" id="STU45712.1"/>
    </source>
</evidence>
<dbReference type="EMBL" id="UGLU01000001">
    <property type="protein sequence ID" value="STU45712.1"/>
    <property type="molecule type" value="Genomic_DNA"/>
</dbReference>
<dbReference type="AlphaFoldDB" id="A0A377ZRZ6"/>
<feature type="transmembrane region" description="Helical" evidence="5">
    <location>
        <begin position="60"/>
        <end position="82"/>
    </location>
</feature>
<evidence type="ECO:0000256" key="5">
    <source>
        <dbReference type="SAM" id="Phobius"/>
    </source>
</evidence>
<evidence type="ECO:0000313" key="8">
    <source>
        <dbReference type="Proteomes" id="UP000254141"/>
    </source>
</evidence>
<protein>
    <submittedName>
        <fullName evidence="7">Fumarate reductase subunit C</fullName>
    </submittedName>
</protein>
<organism evidence="7 9">
    <name type="scientific">Klebsiella pneumoniae</name>
    <dbReference type="NCBI Taxonomy" id="573"/>
    <lineage>
        <taxon>Bacteria</taxon>
        <taxon>Pseudomonadati</taxon>
        <taxon>Pseudomonadota</taxon>
        <taxon>Gammaproteobacteria</taxon>
        <taxon>Enterobacterales</taxon>
        <taxon>Enterobacteriaceae</taxon>
        <taxon>Klebsiella/Raoultella group</taxon>
        <taxon>Klebsiella</taxon>
        <taxon>Klebsiella pneumoniae complex</taxon>
    </lineage>
</organism>
<reference evidence="8 9" key="1">
    <citation type="submission" date="2018-06" db="EMBL/GenBank/DDBJ databases">
        <authorList>
            <consortium name="Pathogen Informatics"/>
            <person name="Doyle S."/>
        </authorList>
    </citation>
    <scope>NUCLEOTIDE SEQUENCE [LARGE SCALE GENOMIC DNA]</scope>
    <source>
        <strain evidence="7 9">NCTC204</strain>
        <strain evidence="6 8">NCTC5051</strain>
    </source>
</reference>
<evidence type="ECO:0000313" key="7">
    <source>
        <dbReference type="EMBL" id="STU79022.1"/>
    </source>
</evidence>
<dbReference type="PIRSF" id="PIRSF000180">
    <property type="entry name" value="FrdC"/>
    <property type="match status" value="1"/>
</dbReference>
<evidence type="ECO:0000256" key="3">
    <source>
        <dbReference type="ARBA" id="ARBA00022989"/>
    </source>
</evidence>
<keyword evidence="3 5" id="KW-1133">Transmembrane helix</keyword>
<dbReference type="SUPFAM" id="SSF81343">
    <property type="entry name" value="Fumarate reductase respiratory complex transmembrane subunits"/>
    <property type="match status" value="1"/>
</dbReference>
<dbReference type="GO" id="GO:0016020">
    <property type="term" value="C:membrane"/>
    <property type="evidence" value="ECO:0007669"/>
    <property type="project" value="InterPro"/>
</dbReference>
<dbReference type="InterPro" id="IPR003510">
    <property type="entry name" value="Fumarate_red_C"/>
</dbReference>
<evidence type="ECO:0000313" key="9">
    <source>
        <dbReference type="Proteomes" id="UP000255192"/>
    </source>
</evidence>
<dbReference type="Gene3D" id="1.20.1300.10">
    <property type="entry name" value="Fumarate reductase/succinate dehydrogenase, transmembrane subunit"/>
    <property type="match status" value="1"/>
</dbReference>
<keyword evidence="4 5" id="KW-0472">Membrane</keyword>
<sequence>MTTKRKPYVRPMTSTWWKKLPFYRFYMVREGTAVPTVWFSIVLIYGLFALKHGAESWAGYIGFLQNPVVVILNLITLAAALLHTKNLV</sequence>
<dbReference type="Pfam" id="PF02300">
    <property type="entry name" value="Fumarate_red_C"/>
    <property type="match status" value="1"/>
</dbReference>
<keyword evidence="2 5" id="KW-0812">Transmembrane</keyword>
<evidence type="ECO:0000256" key="4">
    <source>
        <dbReference type="ARBA" id="ARBA00023136"/>
    </source>
</evidence>
<gene>
    <name evidence="7" type="primary">frdC</name>
    <name evidence="7" type="ORF">NCTC204_01340</name>
    <name evidence="6" type="ORF">NCTC5051_00428</name>
</gene>
<feature type="transmembrane region" description="Helical" evidence="5">
    <location>
        <begin position="26"/>
        <end position="48"/>
    </location>
</feature>